<dbReference type="HOGENOM" id="CLU_1102531_0_0_1"/>
<dbReference type="Proteomes" id="UP000007802">
    <property type="component" value="Unassembled WGS sequence"/>
</dbReference>
<organism evidence="2">
    <name type="scientific">Ajellomyces dermatitidis (strain ATCC 18188 / CBS 674.68)</name>
    <name type="common">Blastomyces dermatitidis</name>
    <dbReference type="NCBI Taxonomy" id="653446"/>
    <lineage>
        <taxon>Eukaryota</taxon>
        <taxon>Fungi</taxon>
        <taxon>Dikarya</taxon>
        <taxon>Ascomycota</taxon>
        <taxon>Pezizomycotina</taxon>
        <taxon>Eurotiomycetes</taxon>
        <taxon>Eurotiomycetidae</taxon>
        <taxon>Onygenales</taxon>
        <taxon>Ajellomycetaceae</taxon>
        <taxon>Blastomyces</taxon>
    </lineage>
</organism>
<feature type="region of interest" description="Disordered" evidence="1">
    <location>
        <begin position="1"/>
        <end position="35"/>
    </location>
</feature>
<evidence type="ECO:0000313" key="2">
    <source>
        <dbReference type="EMBL" id="EGE81964.2"/>
    </source>
</evidence>
<dbReference type="AlphaFoldDB" id="F2TFF1"/>
<gene>
    <name evidence="2" type="ORF">BDDG_04907</name>
</gene>
<proteinExistence type="predicted"/>
<evidence type="ECO:0000256" key="1">
    <source>
        <dbReference type="SAM" id="MobiDB-lite"/>
    </source>
</evidence>
<protein>
    <submittedName>
        <fullName evidence="2">Uncharacterized protein</fullName>
    </submittedName>
</protein>
<dbReference type="EMBL" id="GG749429">
    <property type="protein sequence ID" value="EGE81964.2"/>
    <property type="molecule type" value="Genomic_DNA"/>
</dbReference>
<reference evidence="2" key="1">
    <citation type="submission" date="2010-03" db="EMBL/GenBank/DDBJ databases">
        <title>Annotation of Blastomyces dermatitidis strain ATCC 18188.</title>
        <authorList>
            <consortium name="The Broad Institute Genome Sequencing Platform"/>
            <consortium name="Broad Institute Genome Sequencing Center for Infectious Disease."/>
            <person name="Cuomo C."/>
            <person name="Klein B."/>
            <person name="Sullivan T."/>
            <person name="Heitman J."/>
            <person name="Young S."/>
            <person name="Zeng Q."/>
            <person name="Gargeya S."/>
            <person name="Alvarado L."/>
            <person name="Berlin A.M."/>
            <person name="Chapman S.B."/>
            <person name="Chen Z."/>
            <person name="Freedman E."/>
            <person name="Gellesch M."/>
            <person name="Goldberg J."/>
            <person name="Griggs A."/>
            <person name="Gujja S."/>
            <person name="Heilman E."/>
            <person name="Heiman D."/>
            <person name="Howarth C."/>
            <person name="Mehta T."/>
            <person name="Neiman D."/>
            <person name="Pearson M."/>
            <person name="Roberts A."/>
            <person name="Saif S."/>
            <person name="Shea T."/>
            <person name="Shenoy N."/>
            <person name="Sisk P."/>
            <person name="Stolte C."/>
            <person name="Sykes S."/>
            <person name="White J."/>
            <person name="Yandava C."/>
            <person name="Haas B."/>
            <person name="Nusbaum C."/>
            <person name="Birren B."/>
        </authorList>
    </citation>
    <scope>NUCLEOTIDE SEQUENCE [LARGE SCALE GENOMIC DNA]</scope>
    <source>
        <strain evidence="2">ATCC 18188</strain>
    </source>
</reference>
<sequence>MDHGSAPPARVEDRRGNEPLALPLTPASRPHRGTRSNSFLTYYILFRNIRRNFIMSYGMGRGVLNATSKTLCLRSINPPSLPRFEGREEVDVAQRWWTMALGFER</sequence>
<name>F2TFF1_AJEDA</name>
<accession>F2TFF1</accession>